<dbReference type="SUPFAM" id="SSF48264">
    <property type="entry name" value="Cytochrome P450"/>
    <property type="match status" value="1"/>
</dbReference>
<accession>A0A1Y2IXB2</accession>
<dbReference type="PANTHER" id="PTHR24305:SF166">
    <property type="entry name" value="CYTOCHROME P450 12A4, MITOCHONDRIAL-RELATED"/>
    <property type="match status" value="1"/>
</dbReference>
<dbReference type="STRING" id="1353009.A0A1Y2IXB2"/>
<keyword evidence="6" id="KW-0560">Oxidoreductase</keyword>
<dbReference type="GO" id="GO:0004497">
    <property type="term" value="F:monooxygenase activity"/>
    <property type="evidence" value="ECO:0007669"/>
    <property type="project" value="UniProtKB-KW"/>
</dbReference>
<evidence type="ECO:0000256" key="9">
    <source>
        <dbReference type="PIRSR" id="PIRSR602403-1"/>
    </source>
</evidence>
<comment type="pathway">
    <text evidence="2">Secondary metabolite biosynthesis.</text>
</comment>
<comment type="similarity">
    <text evidence="3">Belongs to the cytochrome P450 family.</text>
</comment>
<evidence type="ECO:0000256" key="6">
    <source>
        <dbReference type="ARBA" id="ARBA00023002"/>
    </source>
</evidence>
<dbReference type="InterPro" id="IPR001128">
    <property type="entry name" value="Cyt_P450"/>
</dbReference>
<feature type="transmembrane region" description="Helical" evidence="10">
    <location>
        <begin position="6"/>
        <end position="27"/>
    </location>
</feature>
<keyword evidence="10" id="KW-0812">Transmembrane</keyword>
<comment type="cofactor">
    <cofactor evidence="1 9">
        <name>heme</name>
        <dbReference type="ChEBI" id="CHEBI:30413"/>
    </cofactor>
</comment>
<keyword evidence="7 9" id="KW-0408">Iron</keyword>
<reference evidence="11 12" key="1">
    <citation type="journal article" date="2015" name="Biotechnol. Biofuels">
        <title>Enhanced degradation of softwood versus hardwood by the white-rot fungus Pycnoporus coccineus.</title>
        <authorList>
            <person name="Couturier M."/>
            <person name="Navarro D."/>
            <person name="Chevret D."/>
            <person name="Henrissat B."/>
            <person name="Piumi F."/>
            <person name="Ruiz-Duenas F.J."/>
            <person name="Martinez A.T."/>
            <person name="Grigoriev I.V."/>
            <person name="Riley R."/>
            <person name="Lipzen A."/>
            <person name="Berrin J.G."/>
            <person name="Master E.R."/>
            <person name="Rosso M.N."/>
        </authorList>
    </citation>
    <scope>NUCLEOTIDE SEQUENCE [LARGE SCALE GENOMIC DNA]</scope>
    <source>
        <strain evidence="11 12">BRFM310</strain>
    </source>
</reference>
<dbReference type="GO" id="GO:0020037">
    <property type="term" value="F:heme binding"/>
    <property type="evidence" value="ECO:0007669"/>
    <property type="project" value="InterPro"/>
</dbReference>
<evidence type="ECO:0000256" key="7">
    <source>
        <dbReference type="ARBA" id="ARBA00023004"/>
    </source>
</evidence>
<keyword evidence="4 9" id="KW-0349">Heme</keyword>
<protein>
    <submittedName>
        <fullName evidence="11">Cytochrome P450</fullName>
    </submittedName>
</protein>
<dbReference type="PANTHER" id="PTHR24305">
    <property type="entry name" value="CYTOCHROME P450"/>
    <property type="match status" value="1"/>
</dbReference>
<evidence type="ECO:0000256" key="5">
    <source>
        <dbReference type="ARBA" id="ARBA00022723"/>
    </source>
</evidence>
<dbReference type="Pfam" id="PF00067">
    <property type="entry name" value="p450"/>
    <property type="match status" value="1"/>
</dbReference>
<dbReference type="Proteomes" id="UP000193067">
    <property type="component" value="Unassembled WGS sequence"/>
</dbReference>
<dbReference type="InterPro" id="IPR050121">
    <property type="entry name" value="Cytochrome_P450_monoxygenase"/>
</dbReference>
<dbReference type="GO" id="GO:0016705">
    <property type="term" value="F:oxidoreductase activity, acting on paired donors, with incorporation or reduction of molecular oxygen"/>
    <property type="evidence" value="ECO:0007669"/>
    <property type="project" value="InterPro"/>
</dbReference>
<dbReference type="Gene3D" id="1.10.630.10">
    <property type="entry name" value="Cytochrome P450"/>
    <property type="match status" value="1"/>
</dbReference>
<evidence type="ECO:0000256" key="1">
    <source>
        <dbReference type="ARBA" id="ARBA00001971"/>
    </source>
</evidence>
<feature type="binding site" description="axial binding residue" evidence="9">
    <location>
        <position position="488"/>
    </location>
    <ligand>
        <name>heme</name>
        <dbReference type="ChEBI" id="CHEBI:30413"/>
    </ligand>
    <ligandPart>
        <name>Fe</name>
        <dbReference type="ChEBI" id="CHEBI:18248"/>
    </ligandPart>
</feature>
<evidence type="ECO:0000256" key="3">
    <source>
        <dbReference type="ARBA" id="ARBA00010617"/>
    </source>
</evidence>
<dbReference type="CDD" id="cd11069">
    <property type="entry name" value="CYP_FUM15-like"/>
    <property type="match status" value="1"/>
</dbReference>
<proteinExistence type="inferred from homology"/>
<dbReference type="InterPro" id="IPR002403">
    <property type="entry name" value="Cyt_P450_E_grp-IV"/>
</dbReference>
<gene>
    <name evidence="11" type="ORF">PYCCODRAFT_1222272</name>
</gene>
<dbReference type="PRINTS" id="PR00385">
    <property type="entry name" value="P450"/>
</dbReference>
<evidence type="ECO:0000256" key="4">
    <source>
        <dbReference type="ARBA" id="ARBA00022617"/>
    </source>
</evidence>
<keyword evidence="10" id="KW-0472">Membrane</keyword>
<keyword evidence="5 9" id="KW-0479">Metal-binding</keyword>
<organism evidence="11 12">
    <name type="scientific">Trametes coccinea (strain BRFM310)</name>
    <name type="common">Pycnoporus coccineus</name>
    <dbReference type="NCBI Taxonomy" id="1353009"/>
    <lineage>
        <taxon>Eukaryota</taxon>
        <taxon>Fungi</taxon>
        <taxon>Dikarya</taxon>
        <taxon>Basidiomycota</taxon>
        <taxon>Agaricomycotina</taxon>
        <taxon>Agaricomycetes</taxon>
        <taxon>Polyporales</taxon>
        <taxon>Polyporaceae</taxon>
        <taxon>Trametes</taxon>
    </lineage>
</organism>
<dbReference type="AlphaFoldDB" id="A0A1Y2IXB2"/>
<dbReference type="EMBL" id="KZ084093">
    <property type="protein sequence ID" value="OSD05293.1"/>
    <property type="molecule type" value="Genomic_DNA"/>
</dbReference>
<evidence type="ECO:0000256" key="10">
    <source>
        <dbReference type="SAM" id="Phobius"/>
    </source>
</evidence>
<evidence type="ECO:0000313" key="12">
    <source>
        <dbReference type="Proteomes" id="UP000193067"/>
    </source>
</evidence>
<evidence type="ECO:0000256" key="2">
    <source>
        <dbReference type="ARBA" id="ARBA00005179"/>
    </source>
</evidence>
<evidence type="ECO:0000256" key="8">
    <source>
        <dbReference type="ARBA" id="ARBA00023033"/>
    </source>
</evidence>
<sequence>MGISTVLSILAKTTLAIILAFLGAILWKLLPIVLPRWFASPLLRLHGPPSTSWLFGNLKEKHLSGDDLLNDKWAKEYGPACIIREFFSMPVLMLTDTRGINHVLTHSAHYFKPSQAQRDLARLLGTGVLLTEGEQHRQQRRIMNPAFGPSQIRELTEIFVEKSNELRDVWAAELDAKGEPTCINVSRGLSKMTLDVIGLAGFNYDFISLSPNGRPNELAKAFEDVFTFPVKIPILMILRNLFPVFEIIKDKRLRDIEHARQMMHRIGSELIAQKKAEILRESSEKKTGGIGRQSLQGRDLLTLLIKANMATDIPDSQRLSDEDVLAQVPTFLVAGHETTNTATTWCLYALTQAPAAQRKLRAELLALDTDTPTMDELMALPYLDMVVRESLRLHAPIPETGRVAMRADVIPLDRPFTDRDGVVHDHVKVAKGDVILIPIKALNRLESLWGPDAHEFRPERWETPPAAISCITGVWGHILTFLGGPRACIGYRFSIVEMKALLYALVRAFEFELAVSPRDIKMTPGIVQRPALRADPTGAVQMPLVVRRYRPSESESAVVAAA</sequence>
<keyword evidence="10" id="KW-1133">Transmembrane helix</keyword>
<name>A0A1Y2IXB2_TRAC3</name>
<evidence type="ECO:0000313" key="11">
    <source>
        <dbReference type="EMBL" id="OSD05293.1"/>
    </source>
</evidence>
<dbReference type="GO" id="GO:0005506">
    <property type="term" value="F:iron ion binding"/>
    <property type="evidence" value="ECO:0007669"/>
    <property type="project" value="InterPro"/>
</dbReference>
<dbReference type="OrthoDB" id="1470350at2759"/>
<keyword evidence="8" id="KW-0503">Monooxygenase</keyword>
<dbReference type="PRINTS" id="PR00465">
    <property type="entry name" value="EP450IV"/>
</dbReference>
<keyword evidence="12" id="KW-1185">Reference proteome</keyword>
<dbReference type="InterPro" id="IPR036396">
    <property type="entry name" value="Cyt_P450_sf"/>
</dbReference>